<gene>
    <name evidence="12" type="ORF">D4A47_03520</name>
</gene>
<protein>
    <submittedName>
        <fullName evidence="12">Glycyl-radical enzyme activating protein</fullName>
    </submittedName>
</protein>
<dbReference type="SFLD" id="SFLDG01066">
    <property type="entry name" value="organic_radical-activating_enz"/>
    <property type="match status" value="1"/>
</dbReference>
<dbReference type="CDD" id="cd01335">
    <property type="entry name" value="Radical_SAM"/>
    <property type="match status" value="1"/>
</dbReference>
<sequence>MGEKCLIFNLQKFSLHDGPGIRTVVFLKGCPLRCAWCANPESQSPDMQILWDGGQCLRCGGCARACPRGAVALGAEGVRVDPAACVGCGACVRQCPARALSCEGTWKSAEEVLRVCMQDQPFYEESGGGVTLSGGEPLMHPDFCAALLGALRERKVHTAIETTGYAPAADFDRAAALADLLLFDVKHWDEARHVAGTGVSNRAILDNLRRAAVSGREVLPRIPVIPGYNDAPADADGFRRLLREAGLLRVQLLPFHQFGEKKYALLGRAYAYSGADALHEEDLEDYRRRFLDGGIDAFF</sequence>
<comment type="cofactor">
    <cofactor evidence="1">
        <name>[4Fe-4S] cluster</name>
        <dbReference type="ChEBI" id="CHEBI:49883"/>
    </cofactor>
</comment>
<dbReference type="InterPro" id="IPR058240">
    <property type="entry name" value="rSAM_sf"/>
</dbReference>
<dbReference type="GO" id="GO:0016491">
    <property type="term" value="F:oxidoreductase activity"/>
    <property type="evidence" value="ECO:0007669"/>
    <property type="project" value="UniProtKB-KW"/>
</dbReference>
<dbReference type="InterPro" id="IPR017896">
    <property type="entry name" value="4Fe4S_Fe-S-bd"/>
</dbReference>
<dbReference type="Pfam" id="PF13353">
    <property type="entry name" value="Fer4_12"/>
    <property type="match status" value="1"/>
</dbReference>
<evidence type="ECO:0000313" key="13">
    <source>
        <dbReference type="Proteomes" id="UP000276301"/>
    </source>
</evidence>
<keyword evidence="6" id="KW-0560">Oxidoreductase</keyword>
<dbReference type="Proteomes" id="UP000276301">
    <property type="component" value="Unassembled WGS sequence"/>
</dbReference>
<name>A0A498CSJ0_9FIRM</name>
<dbReference type="InterPro" id="IPR007197">
    <property type="entry name" value="rSAM"/>
</dbReference>
<accession>A0A498CSJ0</accession>
<feature type="domain" description="4Fe-4S ferredoxin-type" evidence="10">
    <location>
        <begin position="76"/>
        <end position="105"/>
    </location>
</feature>
<dbReference type="InterPro" id="IPR001989">
    <property type="entry name" value="Radical_activat_CS"/>
</dbReference>
<dbReference type="PROSITE" id="PS01087">
    <property type="entry name" value="RADICAL_ACTIVATING"/>
    <property type="match status" value="1"/>
</dbReference>
<evidence type="ECO:0000313" key="12">
    <source>
        <dbReference type="EMBL" id="RLL13548.1"/>
    </source>
</evidence>
<feature type="domain" description="4Fe-4S ferredoxin-type" evidence="10">
    <location>
        <begin position="47"/>
        <end position="73"/>
    </location>
</feature>
<evidence type="ECO:0000259" key="11">
    <source>
        <dbReference type="PROSITE" id="PS51918"/>
    </source>
</evidence>
<dbReference type="RefSeq" id="WP_121586174.1">
    <property type="nucleotide sequence ID" value="NZ_RCHT01000003.1"/>
</dbReference>
<evidence type="ECO:0000256" key="4">
    <source>
        <dbReference type="ARBA" id="ARBA00022691"/>
    </source>
</evidence>
<keyword evidence="5" id="KW-0479">Metal-binding</keyword>
<dbReference type="PANTHER" id="PTHR30352:SF4">
    <property type="entry name" value="PYRUVATE FORMATE-LYASE 2-ACTIVATING ENZYME"/>
    <property type="match status" value="1"/>
</dbReference>
<keyword evidence="4" id="KW-0949">S-adenosyl-L-methionine</keyword>
<keyword evidence="13" id="KW-1185">Reference proteome</keyword>
<feature type="domain" description="Radical SAM core" evidence="11">
    <location>
        <begin position="16"/>
        <end position="296"/>
    </location>
</feature>
<comment type="caution">
    <text evidence="12">The sequence shown here is derived from an EMBL/GenBank/DDBJ whole genome shotgun (WGS) entry which is preliminary data.</text>
</comment>
<dbReference type="NCBIfam" id="TIGR02494">
    <property type="entry name" value="PFLE_PFLC"/>
    <property type="match status" value="1"/>
</dbReference>
<evidence type="ECO:0000256" key="9">
    <source>
        <dbReference type="ARBA" id="ARBA00047365"/>
    </source>
</evidence>
<organism evidence="12 13">
    <name type="scientific">Anaerotruncus massiliensis</name>
    <name type="common">ex Liu et al. 2021</name>
    <dbReference type="NCBI Taxonomy" id="2321404"/>
    <lineage>
        <taxon>Bacteria</taxon>
        <taxon>Bacillati</taxon>
        <taxon>Bacillota</taxon>
        <taxon>Clostridia</taxon>
        <taxon>Eubacteriales</taxon>
        <taxon>Oscillospiraceae</taxon>
        <taxon>Anaerotruncus</taxon>
    </lineage>
</organism>
<evidence type="ECO:0000256" key="6">
    <source>
        <dbReference type="ARBA" id="ARBA00023002"/>
    </source>
</evidence>
<evidence type="ECO:0000256" key="8">
    <source>
        <dbReference type="ARBA" id="ARBA00023014"/>
    </source>
</evidence>
<keyword evidence="7" id="KW-0408">Iron</keyword>
<dbReference type="PROSITE" id="PS51918">
    <property type="entry name" value="RADICAL_SAM"/>
    <property type="match status" value="1"/>
</dbReference>
<dbReference type="InterPro" id="IPR040074">
    <property type="entry name" value="BssD/PflA/YjjW"/>
</dbReference>
<evidence type="ECO:0000256" key="7">
    <source>
        <dbReference type="ARBA" id="ARBA00023004"/>
    </source>
</evidence>
<dbReference type="SUPFAM" id="SSF54862">
    <property type="entry name" value="4Fe-4S ferredoxins"/>
    <property type="match status" value="1"/>
</dbReference>
<dbReference type="SUPFAM" id="SSF102114">
    <property type="entry name" value="Radical SAM enzymes"/>
    <property type="match status" value="1"/>
</dbReference>
<evidence type="ECO:0000259" key="10">
    <source>
        <dbReference type="PROSITE" id="PS51379"/>
    </source>
</evidence>
<evidence type="ECO:0000256" key="5">
    <source>
        <dbReference type="ARBA" id="ARBA00022723"/>
    </source>
</evidence>
<dbReference type="InterPro" id="IPR034457">
    <property type="entry name" value="Organic_radical-activating"/>
</dbReference>
<evidence type="ECO:0000256" key="2">
    <source>
        <dbReference type="ARBA" id="ARBA00009777"/>
    </source>
</evidence>
<evidence type="ECO:0000256" key="1">
    <source>
        <dbReference type="ARBA" id="ARBA00001966"/>
    </source>
</evidence>
<dbReference type="PROSITE" id="PS51379">
    <property type="entry name" value="4FE4S_FER_2"/>
    <property type="match status" value="2"/>
</dbReference>
<dbReference type="GO" id="GO:0051539">
    <property type="term" value="F:4 iron, 4 sulfur cluster binding"/>
    <property type="evidence" value="ECO:0007669"/>
    <property type="project" value="UniProtKB-KW"/>
</dbReference>
<dbReference type="PIRSF" id="PIRSF000371">
    <property type="entry name" value="PFL_act_enz"/>
    <property type="match status" value="1"/>
</dbReference>
<comment type="similarity">
    <text evidence="2">Belongs to the organic radical-activating enzymes family.</text>
</comment>
<keyword evidence="3" id="KW-0004">4Fe-4S</keyword>
<dbReference type="Pfam" id="PF04055">
    <property type="entry name" value="Radical_SAM"/>
    <property type="match status" value="1"/>
</dbReference>
<dbReference type="SFLD" id="SFLDS00029">
    <property type="entry name" value="Radical_SAM"/>
    <property type="match status" value="1"/>
</dbReference>
<dbReference type="PROSITE" id="PS00198">
    <property type="entry name" value="4FE4S_FER_1"/>
    <property type="match status" value="1"/>
</dbReference>
<dbReference type="PANTHER" id="PTHR30352">
    <property type="entry name" value="PYRUVATE FORMATE-LYASE-ACTIVATING ENZYME"/>
    <property type="match status" value="1"/>
</dbReference>
<comment type="catalytic activity">
    <reaction evidence="9">
        <text>glycyl-[protein] + reduced [flavodoxin] + S-adenosyl-L-methionine = glycin-2-yl radical-[protein] + semiquinone [flavodoxin] + 5'-deoxyadenosine + L-methionine + H(+)</text>
        <dbReference type="Rhea" id="RHEA:61976"/>
        <dbReference type="Rhea" id="RHEA-COMP:10622"/>
        <dbReference type="Rhea" id="RHEA-COMP:14480"/>
        <dbReference type="Rhea" id="RHEA-COMP:15993"/>
        <dbReference type="Rhea" id="RHEA-COMP:15994"/>
        <dbReference type="ChEBI" id="CHEBI:15378"/>
        <dbReference type="ChEBI" id="CHEBI:17319"/>
        <dbReference type="ChEBI" id="CHEBI:29947"/>
        <dbReference type="ChEBI" id="CHEBI:32722"/>
        <dbReference type="ChEBI" id="CHEBI:57618"/>
        <dbReference type="ChEBI" id="CHEBI:57844"/>
        <dbReference type="ChEBI" id="CHEBI:59789"/>
        <dbReference type="ChEBI" id="CHEBI:140311"/>
    </reaction>
</comment>
<dbReference type="Gene3D" id="3.30.70.20">
    <property type="match status" value="1"/>
</dbReference>
<dbReference type="EMBL" id="RCHT01000003">
    <property type="protein sequence ID" value="RLL13548.1"/>
    <property type="molecule type" value="Genomic_DNA"/>
</dbReference>
<keyword evidence="8" id="KW-0411">Iron-sulfur</keyword>
<dbReference type="Pfam" id="PF13237">
    <property type="entry name" value="Fer4_10"/>
    <property type="match status" value="1"/>
</dbReference>
<dbReference type="Gene3D" id="3.80.30.10">
    <property type="entry name" value="pyruvate-formate lyase- activating enzyme"/>
    <property type="match status" value="1"/>
</dbReference>
<proteinExistence type="inferred from homology"/>
<dbReference type="AlphaFoldDB" id="A0A498CSJ0"/>
<dbReference type="InterPro" id="IPR012839">
    <property type="entry name" value="Organic_radical_activase"/>
</dbReference>
<dbReference type="InterPro" id="IPR017900">
    <property type="entry name" value="4Fe4S_Fe_S_CS"/>
</dbReference>
<dbReference type="SFLD" id="SFLDG01118">
    <property type="entry name" value="activating_enzymes__group_2"/>
    <property type="match status" value="1"/>
</dbReference>
<reference evidence="12 13" key="1">
    <citation type="submission" date="2018-10" db="EMBL/GenBank/DDBJ databases">
        <title>Anaerotruncus faecis sp. nov., isolated from human feces.</title>
        <authorList>
            <person name="Wang Y.-J."/>
        </authorList>
    </citation>
    <scope>NUCLEOTIDE SEQUENCE [LARGE SCALE GENOMIC DNA]</scope>
    <source>
        <strain evidence="12 13">22A2-44</strain>
    </source>
</reference>
<dbReference type="GO" id="GO:0046872">
    <property type="term" value="F:metal ion binding"/>
    <property type="evidence" value="ECO:0007669"/>
    <property type="project" value="UniProtKB-KW"/>
</dbReference>
<evidence type="ECO:0000256" key="3">
    <source>
        <dbReference type="ARBA" id="ARBA00022485"/>
    </source>
</evidence>